<keyword evidence="2" id="KW-1185">Reference proteome</keyword>
<organism evidence="1 2">
    <name type="scientific">Granulicella aggregans</name>
    <dbReference type="NCBI Taxonomy" id="474949"/>
    <lineage>
        <taxon>Bacteria</taxon>
        <taxon>Pseudomonadati</taxon>
        <taxon>Acidobacteriota</taxon>
        <taxon>Terriglobia</taxon>
        <taxon>Terriglobales</taxon>
        <taxon>Acidobacteriaceae</taxon>
        <taxon>Granulicella</taxon>
    </lineage>
</organism>
<dbReference type="RefSeq" id="WP_184221556.1">
    <property type="nucleotide sequence ID" value="NZ_JACHIP010000007.1"/>
</dbReference>
<dbReference type="EMBL" id="JACHIP010000007">
    <property type="protein sequence ID" value="MBB5059746.1"/>
    <property type="molecule type" value="Genomic_DNA"/>
</dbReference>
<reference evidence="1 2" key="1">
    <citation type="submission" date="2020-08" db="EMBL/GenBank/DDBJ databases">
        <title>Genomic Encyclopedia of Type Strains, Phase IV (KMG-V): Genome sequencing to study the core and pangenomes of soil and plant-associated prokaryotes.</title>
        <authorList>
            <person name="Whitman W."/>
        </authorList>
    </citation>
    <scope>NUCLEOTIDE SEQUENCE [LARGE SCALE GENOMIC DNA]</scope>
    <source>
        <strain evidence="1 2">M8UP14</strain>
    </source>
</reference>
<name>A0A7W8E5K9_9BACT</name>
<protein>
    <submittedName>
        <fullName evidence="1">Uncharacterized protein</fullName>
    </submittedName>
</protein>
<dbReference type="Proteomes" id="UP000540989">
    <property type="component" value="Unassembled WGS sequence"/>
</dbReference>
<evidence type="ECO:0000313" key="2">
    <source>
        <dbReference type="Proteomes" id="UP000540989"/>
    </source>
</evidence>
<dbReference type="AlphaFoldDB" id="A0A7W8E5K9"/>
<gene>
    <name evidence="1" type="ORF">HDF16_004475</name>
</gene>
<proteinExistence type="predicted"/>
<comment type="caution">
    <text evidence="1">The sequence shown here is derived from an EMBL/GenBank/DDBJ whole genome shotgun (WGS) entry which is preliminary data.</text>
</comment>
<accession>A0A7W8E5K9</accession>
<sequence>MADVAVALSIDVLHDLESASSLKSLLSSSKDVLFNLGSEVAKFATQPVKDAAAAKPSAQLTLTAPASWTLPNGIVFSLSGSASCAISIDTASETFSVATTLDSDATTDIVAGPTAGIAYINIDLDFSIQASASGSGTVSGIGIAGTASGGRSATLSFCQPVSDSLNTLEAVKQAFSQIVFPLDPTRIADMQTGALTRVLFDGTFNAELDVTYGLGDHLFAAPGVASALASAEKVVSLTPPSVEINAGVTGSVTYTHTDHFALVIDKSTATVATAYLIRVLASDAGLNAALNVGVTTTNVSVAVDQGALQAVVKDVTKSDLLATAVVKAASTPLNNLVTSLNARLAKWAAEVTGEIGLSAGLASHKNRTALFVFDCDLTSPALTTASWSALISGDIIKAVNAGGLKLQSGSGVSESLKRSATINFQFFNLFSFNNVTDFFSNATAELGPDGTIRFHASIGDESKSTTKTSFSAFRIYFVVAASSDAAGHVSTSEVDLRLELSEANRTKKGSSFADTLSLSAPASAITDAQKALATYLGGHPTGGVTLIYNIKPSIYSKLAFSAFAANKPAPLPQADDQANWSAFHGATSSLVPDLAFVSALTYPVWMDYNRASIDQPGSTIVPDRRHVGNPAAGLAILASSATRDLQGFFLQASQGFMNLCEDLSILANKSTAVTDLASYNTMLGFITNITTNDVFLDYAIPTAGALLHQCSNAGAQLASVVDLPSDASSVTCTLTLS</sequence>
<evidence type="ECO:0000313" key="1">
    <source>
        <dbReference type="EMBL" id="MBB5059746.1"/>
    </source>
</evidence>